<sequence length="82" mass="8920">MRADVPAVTHHRLLRDAGVHVDSRLLSGPSVWDVLQLLDPSPVEEMDSLQALPAGSEGELVESAVALSTFPRMGMMGFYFLV</sequence>
<name>A0A5C6NZT3_9TELE</name>
<gene>
    <name evidence="1" type="ORF">D4764_15G0004360</name>
</gene>
<reference evidence="1 2" key="1">
    <citation type="submission" date="2019-04" db="EMBL/GenBank/DDBJ databases">
        <title>Chromosome genome assembly for Takifugu flavidus.</title>
        <authorList>
            <person name="Xiao S."/>
        </authorList>
    </citation>
    <scope>NUCLEOTIDE SEQUENCE [LARGE SCALE GENOMIC DNA]</scope>
    <source>
        <strain evidence="1">HTHZ2018</strain>
        <tissue evidence="1">Muscle</tissue>
    </source>
</reference>
<accession>A0A5C6NZT3</accession>
<dbReference type="Proteomes" id="UP000324091">
    <property type="component" value="Chromosome 15"/>
</dbReference>
<protein>
    <submittedName>
        <fullName evidence="1">Uncharacterized protein</fullName>
    </submittedName>
</protein>
<proteinExistence type="predicted"/>
<evidence type="ECO:0000313" key="1">
    <source>
        <dbReference type="EMBL" id="TWW73042.1"/>
    </source>
</evidence>
<comment type="caution">
    <text evidence="1">The sequence shown here is derived from an EMBL/GenBank/DDBJ whole genome shotgun (WGS) entry which is preliminary data.</text>
</comment>
<organism evidence="1 2">
    <name type="scientific">Takifugu flavidus</name>
    <name type="common">sansaifugu</name>
    <dbReference type="NCBI Taxonomy" id="433684"/>
    <lineage>
        <taxon>Eukaryota</taxon>
        <taxon>Metazoa</taxon>
        <taxon>Chordata</taxon>
        <taxon>Craniata</taxon>
        <taxon>Vertebrata</taxon>
        <taxon>Euteleostomi</taxon>
        <taxon>Actinopterygii</taxon>
        <taxon>Neopterygii</taxon>
        <taxon>Teleostei</taxon>
        <taxon>Neoteleostei</taxon>
        <taxon>Acanthomorphata</taxon>
        <taxon>Eupercaria</taxon>
        <taxon>Tetraodontiformes</taxon>
        <taxon>Tetradontoidea</taxon>
        <taxon>Tetraodontidae</taxon>
        <taxon>Takifugu</taxon>
    </lineage>
</organism>
<dbReference type="EMBL" id="RHFK02000007">
    <property type="protein sequence ID" value="TWW73042.1"/>
    <property type="molecule type" value="Genomic_DNA"/>
</dbReference>
<keyword evidence="2" id="KW-1185">Reference proteome</keyword>
<dbReference type="AlphaFoldDB" id="A0A5C6NZT3"/>
<evidence type="ECO:0000313" key="2">
    <source>
        <dbReference type="Proteomes" id="UP000324091"/>
    </source>
</evidence>